<proteinExistence type="predicted"/>
<evidence type="ECO:0000259" key="5">
    <source>
        <dbReference type="PROSITE" id="PS50977"/>
    </source>
</evidence>
<dbReference type="PANTHER" id="PTHR30055">
    <property type="entry name" value="HTH-TYPE TRANSCRIPTIONAL REGULATOR RUTR"/>
    <property type="match status" value="1"/>
</dbReference>
<dbReference type="InterPro" id="IPR001647">
    <property type="entry name" value="HTH_TetR"/>
</dbReference>
<keyword evidence="1" id="KW-0805">Transcription regulation</keyword>
<evidence type="ECO:0000256" key="2">
    <source>
        <dbReference type="ARBA" id="ARBA00023125"/>
    </source>
</evidence>
<evidence type="ECO:0000313" key="6">
    <source>
        <dbReference type="EMBL" id="MBB6252180.1"/>
    </source>
</evidence>
<protein>
    <submittedName>
        <fullName evidence="6">AcrR family transcriptional regulator</fullName>
    </submittedName>
</protein>
<comment type="caution">
    <text evidence="6">The sequence shown here is derived from an EMBL/GenBank/DDBJ whole genome shotgun (WGS) entry which is preliminary data.</text>
</comment>
<keyword evidence="7" id="KW-1185">Reference proteome</keyword>
<sequence length="200" mass="22153">MKVKTTARRQAILDAASALFQEVGFAAASMSELANRLGGSKATLYSYFRSKEELFVAVMAEAGAEMKKGSFESLDPDRDPRETLVSFGRIYLRFILSPWAIAIRRVAVAEAARSDVGRLLYENGPKVGWSLFAGYLTRLMDRGRLRRVDPDRAAAHFRALMEAEHVDMFLLNAREKPDDAAIDSAADAAVDLFLRGYAPD</sequence>
<dbReference type="Proteomes" id="UP000539175">
    <property type="component" value="Unassembled WGS sequence"/>
</dbReference>
<dbReference type="PROSITE" id="PS50977">
    <property type="entry name" value="HTH_TETR_2"/>
    <property type="match status" value="1"/>
</dbReference>
<evidence type="ECO:0000256" key="4">
    <source>
        <dbReference type="PROSITE-ProRule" id="PRU00335"/>
    </source>
</evidence>
<dbReference type="PANTHER" id="PTHR30055:SF119">
    <property type="entry name" value="NALC"/>
    <property type="match status" value="1"/>
</dbReference>
<dbReference type="InterPro" id="IPR036271">
    <property type="entry name" value="Tet_transcr_reg_TetR-rel_C_sf"/>
</dbReference>
<evidence type="ECO:0000313" key="7">
    <source>
        <dbReference type="Proteomes" id="UP000539175"/>
    </source>
</evidence>
<dbReference type="InterPro" id="IPR009057">
    <property type="entry name" value="Homeodomain-like_sf"/>
</dbReference>
<feature type="DNA-binding region" description="H-T-H motif" evidence="4">
    <location>
        <begin position="29"/>
        <end position="48"/>
    </location>
</feature>
<dbReference type="GO" id="GO:0000976">
    <property type="term" value="F:transcription cis-regulatory region binding"/>
    <property type="evidence" value="ECO:0007669"/>
    <property type="project" value="TreeGrafter"/>
</dbReference>
<organism evidence="6 7">
    <name type="scientific">Nitrospirillum iridis</name>
    <dbReference type="NCBI Taxonomy" id="765888"/>
    <lineage>
        <taxon>Bacteria</taxon>
        <taxon>Pseudomonadati</taxon>
        <taxon>Pseudomonadota</taxon>
        <taxon>Alphaproteobacteria</taxon>
        <taxon>Rhodospirillales</taxon>
        <taxon>Azospirillaceae</taxon>
        <taxon>Nitrospirillum</taxon>
    </lineage>
</organism>
<feature type="domain" description="HTH tetR-type" evidence="5">
    <location>
        <begin position="6"/>
        <end position="66"/>
    </location>
</feature>
<dbReference type="FunFam" id="1.10.10.60:FF:000141">
    <property type="entry name" value="TetR family transcriptional regulator"/>
    <property type="match status" value="1"/>
</dbReference>
<dbReference type="EMBL" id="JACIIZ010000007">
    <property type="protein sequence ID" value="MBB6252180.1"/>
    <property type="molecule type" value="Genomic_DNA"/>
</dbReference>
<evidence type="ECO:0000256" key="3">
    <source>
        <dbReference type="ARBA" id="ARBA00023163"/>
    </source>
</evidence>
<dbReference type="GO" id="GO:0003700">
    <property type="term" value="F:DNA-binding transcription factor activity"/>
    <property type="evidence" value="ECO:0007669"/>
    <property type="project" value="TreeGrafter"/>
</dbReference>
<dbReference type="SUPFAM" id="SSF46689">
    <property type="entry name" value="Homeodomain-like"/>
    <property type="match status" value="1"/>
</dbReference>
<dbReference type="InterPro" id="IPR039536">
    <property type="entry name" value="TetR_C_Proteobacteria"/>
</dbReference>
<gene>
    <name evidence="6" type="ORF">FHS74_002740</name>
</gene>
<dbReference type="Pfam" id="PF14246">
    <property type="entry name" value="TetR_C_7"/>
    <property type="match status" value="1"/>
</dbReference>
<dbReference type="Gene3D" id="1.10.10.60">
    <property type="entry name" value="Homeodomain-like"/>
    <property type="match status" value="1"/>
</dbReference>
<dbReference type="AlphaFoldDB" id="A0A7X0EDK1"/>
<reference evidence="6 7" key="1">
    <citation type="submission" date="2020-08" db="EMBL/GenBank/DDBJ databases">
        <title>Genomic Encyclopedia of Type Strains, Phase IV (KMG-IV): sequencing the most valuable type-strain genomes for metagenomic binning, comparative biology and taxonomic classification.</title>
        <authorList>
            <person name="Goeker M."/>
        </authorList>
    </citation>
    <scope>NUCLEOTIDE SEQUENCE [LARGE SCALE GENOMIC DNA]</scope>
    <source>
        <strain evidence="6 7">DSM 22198</strain>
    </source>
</reference>
<accession>A0A7X0EDK1</accession>
<dbReference type="InterPro" id="IPR050109">
    <property type="entry name" value="HTH-type_TetR-like_transc_reg"/>
</dbReference>
<dbReference type="RefSeq" id="WP_184801339.1">
    <property type="nucleotide sequence ID" value="NZ_JACIIZ010000007.1"/>
</dbReference>
<dbReference type="SUPFAM" id="SSF48498">
    <property type="entry name" value="Tetracyclin repressor-like, C-terminal domain"/>
    <property type="match status" value="1"/>
</dbReference>
<name>A0A7X0EDK1_9PROT</name>
<keyword evidence="3" id="KW-0804">Transcription</keyword>
<dbReference type="Pfam" id="PF00440">
    <property type="entry name" value="TetR_N"/>
    <property type="match status" value="1"/>
</dbReference>
<keyword evidence="2 4" id="KW-0238">DNA-binding</keyword>
<evidence type="ECO:0000256" key="1">
    <source>
        <dbReference type="ARBA" id="ARBA00023015"/>
    </source>
</evidence>
<dbReference type="PRINTS" id="PR00455">
    <property type="entry name" value="HTHTETR"/>
</dbReference>
<dbReference type="Gene3D" id="1.10.357.10">
    <property type="entry name" value="Tetracycline Repressor, domain 2"/>
    <property type="match status" value="1"/>
</dbReference>